<feature type="chain" id="PRO_5015176569" description="Secretion system C-terminal sorting domain-containing protein" evidence="2">
    <location>
        <begin position="26"/>
        <end position="244"/>
    </location>
</feature>
<feature type="signal peptide" evidence="2">
    <location>
        <begin position="1"/>
        <end position="25"/>
    </location>
</feature>
<evidence type="ECO:0000259" key="3">
    <source>
        <dbReference type="Pfam" id="PF18962"/>
    </source>
</evidence>
<dbReference type="EMBL" id="MSCK01000002">
    <property type="protein sequence ID" value="PQJ68646.1"/>
    <property type="molecule type" value="Genomic_DNA"/>
</dbReference>
<comment type="caution">
    <text evidence="4">The sequence shown here is derived from an EMBL/GenBank/DDBJ whole genome shotgun (WGS) entry which is preliminary data.</text>
</comment>
<dbReference type="Pfam" id="PF18962">
    <property type="entry name" value="Por_Secre_tail"/>
    <property type="match status" value="1"/>
</dbReference>
<dbReference type="NCBIfam" id="TIGR04183">
    <property type="entry name" value="Por_Secre_tail"/>
    <property type="match status" value="1"/>
</dbReference>
<dbReference type="InterPro" id="IPR026444">
    <property type="entry name" value="Secre_tail"/>
</dbReference>
<reference evidence="4 5" key="1">
    <citation type="submission" date="2016-12" db="EMBL/GenBank/DDBJ databases">
        <title>Trade-off between light-utilization and light-protection in marine flavobacteria.</title>
        <authorList>
            <person name="Kumagai Y."/>
            <person name="Yoshizawa S."/>
            <person name="Kogure K."/>
            <person name="Iwasaki W."/>
        </authorList>
    </citation>
    <scope>NUCLEOTIDE SEQUENCE [LARGE SCALE GENOMIC DNA]</scope>
    <source>
        <strain evidence="4 5">KCTC 12100</strain>
    </source>
</reference>
<keyword evidence="1 2" id="KW-0732">Signal</keyword>
<sequence length="244" mass="27728">MTKKTFFNITFLLCCSILIYGQANNTENCIKVWRTTDNEEALITFSFDQFTIPPNTTRYIQMMINYKAQPDIAIQVASKNGGSDAIISSLIRPTEKYTNLNTWQTIVFPISAQEEKIEVNSIIIFPDLGFKNEPAIQILNNMGEVGYIDEIMLLENSTLSTDAAFLNNNVISIQPNPVKNTFKILTEKAFSKVSFFDSLGKEITKSIRKINLNEYDISNLSTGLYFIKYIDKNNVVETLKIVKQ</sequence>
<proteinExistence type="predicted"/>
<name>A0A2P6C6U7_9FLAO</name>
<evidence type="ECO:0000256" key="1">
    <source>
        <dbReference type="ARBA" id="ARBA00022729"/>
    </source>
</evidence>
<keyword evidence="5" id="KW-1185">Reference proteome</keyword>
<accession>A0A2P6C6U7</accession>
<organism evidence="4 5">
    <name type="scientific">Polaribacter butkevichii</name>
    <dbReference type="NCBI Taxonomy" id="218490"/>
    <lineage>
        <taxon>Bacteria</taxon>
        <taxon>Pseudomonadati</taxon>
        <taxon>Bacteroidota</taxon>
        <taxon>Flavobacteriia</taxon>
        <taxon>Flavobacteriales</taxon>
        <taxon>Flavobacteriaceae</taxon>
    </lineage>
</organism>
<feature type="domain" description="Secretion system C-terminal sorting" evidence="3">
    <location>
        <begin position="175"/>
        <end position="238"/>
    </location>
</feature>
<protein>
    <recommendedName>
        <fullName evidence="3">Secretion system C-terminal sorting domain-containing protein</fullName>
    </recommendedName>
</protein>
<gene>
    <name evidence="4" type="ORF">BTO14_11350</name>
</gene>
<evidence type="ECO:0000313" key="5">
    <source>
        <dbReference type="Proteomes" id="UP000247345"/>
    </source>
</evidence>
<evidence type="ECO:0000313" key="4">
    <source>
        <dbReference type="EMBL" id="PQJ68646.1"/>
    </source>
</evidence>
<dbReference type="Proteomes" id="UP000247345">
    <property type="component" value="Unassembled WGS sequence"/>
</dbReference>
<dbReference type="AlphaFoldDB" id="A0A2P6C6U7"/>
<evidence type="ECO:0000256" key="2">
    <source>
        <dbReference type="SAM" id="SignalP"/>
    </source>
</evidence>